<dbReference type="AlphaFoldDB" id="A0A5B2XIV8"/>
<name>A0A5B2XIV8_9PSEU</name>
<gene>
    <name evidence="1" type="ORF">F0L68_11315</name>
</gene>
<accession>A0A5B2XIV8</accession>
<evidence type="ECO:0000313" key="1">
    <source>
        <dbReference type="EMBL" id="KAA2262821.1"/>
    </source>
</evidence>
<comment type="caution">
    <text evidence="1">The sequence shown here is derived from an EMBL/GenBank/DDBJ whole genome shotgun (WGS) entry which is preliminary data.</text>
</comment>
<keyword evidence="2" id="KW-1185">Reference proteome</keyword>
<reference evidence="1 2" key="2">
    <citation type="submission" date="2019-09" db="EMBL/GenBank/DDBJ databases">
        <authorList>
            <person name="Jin C."/>
        </authorList>
    </citation>
    <scope>NUCLEOTIDE SEQUENCE [LARGE SCALE GENOMIC DNA]</scope>
    <source>
        <strain evidence="1 2">AN110305</strain>
    </source>
</reference>
<evidence type="ECO:0000313" key="2">
    <source>
        <dbReference type="Proteomes" id="UP000323454"/>
    </source>
</evidence>
<sequence length="75" mass="8751">MTARRTTTGTALTADLNPTRNIAMLMHEDLARTRMREAEHSAERQRLVHRISAARRWRRISGWAERRALQLADQL</sequence>
<proteinExistence type="predicted"/>
<dbReference type="EMBL" id="VUOB01000020">
    <property type="protein sequence ID" value="KAA2262821.1"/>
    <property type="molecule type" value="Genomic_DNA"/>
</dbReference>
<protein>
    <submittedName>
        <fullName evidence="1">Uncharacterized protein</fullName>
    </submittedName>
</protein>
<organism evidence="1 2">
    <name type="scientific">Solihabitans fulvus</name>
    <dbReference type="NCBI Taxonomy" id="1892852"/>
    <lineage>
        <taxon>Bacteria</taxon>
        <taxon>Bacillati</taxon>
        <taxon>Actinomycetota</taxon>
        <taxon>Actinomycetes</taxon>
        <taxon>Pseudonocardiales</taxon>
        <taxon>Pseudonocardiaceae</taxon>
        <taxon>Solihabitans</taxon>
    </lineage>
</organism>
<reference evidence="1 2" key="1">
    <citation type="submission" date="2019-09" db="EMBL/GenBank/DDBJ databases">
        <title>Goodfellowia gen. nov., a new genus of the Pseudonocardineae related to Actinoalloteichus, containing Goodfellowia coeruleoviolacea gen. nov., comb. nov. gen. nov., comb. nov.</title>
        <authorList>
            <person name="Labeda D."/>
        </authorList>
    </citation>
    <scope>NUCLEOTIDE SEQUENCE [LARGE SCALE GENOMIC DNA]</scope>
    <source>
        <strain evidence="1 2">AN110305</strain>
    </source>
</reference>
<dbReference type="Proteomes" id="UP000323454">
    <property type="component" value="Unassembled WGS sequence"/>
</dbReference>
<dbReference type="RefSeq" id="WP_149849478.1">
    <property type="nucleotide sequence ID" value="NZ_VUOB01000020.1"/>
</dbReference>